<gene>
    <name evidence="1" type="ORF">P8V03_16395</name>
</gene>
<keyword evidence="2" id="KW-1185">Reference proteome</keyword>
<dbReference type="RefSeq" id="WP_318799003.1">
    <property type="nucleotide sequence ID" value="NZ_JARUJP010000027.1"/>
</dbReference>
<dbReference type="Pfam" id="PF09719">
    <property type="entry name" value="C_GCAxxG_C_C"/>
    <property type="match status" value="1"/>
</dbReference>
<evidence type="ECO:0000313" key="1">
    <source>
        <dbReference type="EMBL" id="MDW8802727.1"/>
    </source>
</evidence>
<dbReference type="InterPro" id="IPR010181">
    <property type="entry name" value="CGCAxxGCC_motif"/>
</dbReference>
<protein>
    <submittedName>
        <fullName evidence="1">C-GCAxxG-C-C family (Seleno)protein</fullName>
    </submittedName>
</protein>
<dbReference type="Proteomes" id="UP001281656">
    <property type="component" value="Unassembled WGS sequence"/>
</dbReference>
<sequence length="136" mass="15441">MLLDKVKKYYSEEYDLNCAETIVYAANEEYNLNLDKNTLKTVSAFGGGMGIEGTCGVVSGSLAILGIIFTKEKAHESDRIKLLSQEFFKSFEEKLKSNNCKSLKEMYRNDDVRCSEIVYTAAEVLEEIIIREKDNQ</sequence>
<dbReference type="NCBIfam" id="TIGR01909">
    <property type="entry name" value="C_GCAxxG_C_C"/>
    <property type="match status" value="1"/>
</dbReference>
<dbReference type="EMBL" id="JARUJP010000027">
    <property type="protein sequence ID" value="MDW8802727.1"/>
    <property type="molecule type" value="Genomic_DNA"/>
</dbReference>
<comment type="caution">
    <text evidence="1">The sequence shown here is derived from an EMBL/GenBank/DDBJ whole genome shotgun (WGS) entry which is preliminary data.</text>
</comment>
<reference evidence="1 2" key="1">
    <citation type="submission" date="2023-04" db="EMBL/GenBank/DDBJ databases">
        <title>Clostridium tannerae sp. nov., isolated from the fecal material of an alpaca.</title>
        <authorList>
            <person name="Miller S."/>
            <person name="Hendry M."/>
            <person name="King J."/>
            <person name="Sankaranarayanan K."/>
            <person name="Lawson P.A."/>
        </authorList>
    </citation>
    <scope>NUCLEOTIDE SEQUENCE [LARGE SCALE GENOMIC DNA]</scope>
    <source>
        <strain evidence="1 2">A1-XYC3</strain>
    </source>
</reference>
<organism evidence="1 2">
    <name type="scientific">Clostridium tanneri</name>
    <dbReference type="NCBI Taxonomy" id="3037988"/>
    <lineage>
        <taxon>Bacteria</taxon>
        <taxon>Bacillati</taxon>
        <taxon>Bacillota</taxon>
        <taxon>Clostridia</taxon>
        <taxon>Eubacteriales</taxon>
        <taxon>Clostridiaceae</taxon>
        <taxon>Clostridium</taxon>
    </lineage>
</organism>
<proteinExistence type="predicted"/>
<name>A0ABU4JX37_9CLOT</name>
<accession>A0ABU4JX37</accession>
<evidence type="ECO:0000313" key="2">
    <source>
        <dbReference type="Proteomes" id="UP001281656"/>
    </source>
</evidence>